<dbReference type="InterPro" id="IPR050768">
    <property type="entry name" value="UPF0353/GerABKA_families"/>
</dbReference>
<feature type="domain" description="VWFA" evidence="4">
    <location>
        <begin position="91"/>
        <end position="262"/>
    </location>
</feature>
<keyword evidence="1" id="KW-0802">TPR repeat</keyword>
<dbReference type="Gene3D" id="3.40.50.410">
    <property type="entry name" value="von Willebrand factor, type A domain"/>
    <property type="match status" value="1"/>
</dbReference>
<proteinExistence type="predicted"/>
<dbReference type="PROSITE" id="PS50293">
    <property type="entry name" value="TPR_REGION"/>
    <property type="match status" value="1"/>
</dbReference>
<dbReference type="SMART" id="SM00028">
    <property type="entry name" value="TPR"/>
    <property type="match status" value="1"/>
</dbReference>
<keyword evidence="3" id="KW-0812">Transmembrane</keyword>
<gene>
    <name evidence="5" type="ORF">H4W29_002723</name>
</gene>
<dbReference type="Gene3D" id="1.25.40.10">
    <property type="entry name" value="Tetratricopeptide repeat domain"/>
    <property type="match status" value="1"/>
</dbReference>
<accession>A0ABR9IQT2</accession>
<evidence type="ECO:0000256" key="1">
    <source>
        <dbReference type="PROSITE-ProRule" id="PRU00339"/>
    </source>
</evidence>
<organism evidence="5 6">
    <name type="scientific">Rhizobium viscosum</name>
    <name type="common">Arthrobacter viscosus</name>
    <dbReference type="NCBI Taxonomy" id="1673"/>
    <lineage>
        <taxon>Bacteria</taxon>
        <taxon>Pseudomonadati</taxon>
        <taxon>Pseudomonadota</taxon>
        <taxon>Alphaproteobacteria</taxon>
        <taxon>Hyphomicrobiales</taxon>
        <taxon>Rhizobiaceae</taxon>
        <taxon>Rhizobium/Agrobacterium group</taxon>
        <taxon>Rhizobium</taxon>
    </lineage>
</organism>
<keyword evidence="3" id="KW-0472">Membrane</keyword>
<dbReference type="PANTHER" id="PTHR22550:SF14">
    <property type="entry name" value="VWFA DOMAIN-CONTAINING PROTEIN"/>
    <property type="match status" value="1"/>
</dbReference>
<dbReference type="RefSeq" id="WP_192729381.1">
    <property type="nucleotide sequence ID" value="NZ_BAAAVL010000009.1"/>
</dbReference>
<dbReference type="PROSITE" id="PS50005">
    <property type="entry name" value="TPR"/>
    <property type="match status" value="1"/>
</dbReference>
<comment type="caution">
    <text evidence="5">The sequence shown here is derived from an EMBL/GenBank/DDBJ whole genome shotgun (WGS) entry which is preliminary data.</text>
</comment>
<evidence type="ECO:0000256" key="3">
    <source>
        <dbReference type="SAM" id="Phobius"/>
    </source>
</evidence>
<dbReference type="EMBL" id="JADBEC010000001">
    <property type="protein sequence ID" value="MBE1505542.1"/>
    <property type="molecule type" value="Genomic_DNA"/>
</dbReference>
<evidence type="ECO:0000313" key="6">
    <source>
        <dbReference type="Proteomes" id="UP000620262"/>
    </source>
</evidence>
<dbReference type="InterPro" id="IPR019734">
    <property type="entry name" value="TPR_rpt"/>
</dbReference>
<dbReference type="SUPFAM" id="SSF48452">
    <property type="entry name" value="TPR-like"/>
    <property type="match status" value="1"/>
</dbReference>
<evidence type="ECO:0000256" key="2">
    <source>
        <dbReference type="SAM" id="MobiDB-lite"/>
    </source>
</evidence>
<name>A0ABR9IQT2_RHIVS</name>
<evidence type="ECO:0000313" key="5">
    <source>
        <dbReference type="EMBL" id="MBE1505542.1"/>
    </source>
</evidence>
<dbReference type="InterPro" id="IPR002035">
    <property type="entry name" value="VWF_A"/>
</dbReference>
<dbReference type="SUPFAM" id="SSF53300">
    <property type="entry name" value="vWA-like"/>
    <property type="match status" value="1"/>
</dbReference>
<dbReference type="Proteomes" id="UP000620262">
    <property type="component" value="Unassembled WGS sequence"/>
</dbReference>
<dbReference type="Pfam" id="PF00515">
    <property type="entry name" value="TPR_1"/>
    <property type="match status" value="1"/>
</dbReference>
<protein>
    <submittedName>
        <fullName evidence="5">Ca-activated chloride channel family protein</fullName>
    </submittedName>
</protein>
<keyword evidence="3" id="KW-1133">Transmembrane helix</keyword>
<feature type="repeat" description="TPR" evidence="1">
    <location>
        <begin position="401"/>
        <end position="434"/>
    </location>
</feature>
<dbReference type="SMART" id="SM00327">
    <property type="entry name" value="VWA"/>
    <property type="match status" value="1"/>
</dbReference>
<keyword evidence="6" id="KW-1185">Reference proteome</keyword>
<reference evidence="5 6" key="1">
    <citation type="submission" date="2020-10" db="EMBL/GenBank/DDBJ databases">
        <title>Sequencing the genomes of 1000 actinobacteria strains.</title>
        <authorList>
            <person name="Klenk H.-P."/>
        </authorList>
    </citation>
    <scope>NUCLEOTIDE SEQUENCE [LARGE SCALE GENOMIC DNA]</scope>
    <source>
        <strain evidence="5 6">DSM 7307</strain>
    </source>
</reference>
<sequence>MITDLHFLRPWWLVALLVPPLILWLAARSDDIRNRWKGMIAPHLLDKLIVEPAGQGRINPSWLLAGLMALGTIAAAGPTWQREAPPFVEDTAPLIIAVDLSPTMDAIDISPSRIERAKLKIRDILAARPGAKTAIVAYAGSAHLVVPLTEDASLIESYSDALATRIMPKPGKDTSAALALSNNLFKTEGMAGTILFLTDGIEPAALDALKAANANGIVVLGIGTAEGGPVKTADGSFLSGAGGGRLLPKLDVEALKQVQSATGADVATITDDDTDVRWIIQRIGTNFSDAQASEGNRWRDAGWWLIAPVALLLAFSFRRGWVVRVGALFLAIRLLTPSPAEAADFMDLWLTPDQRGRLAFEQNDFERAAGHFRDPMWKGVAHYRAGHFQDALDTFAAVDTAESWYNQGNTLLHLGKFEGAVAAYQKALEKRSDWPDAQADLIIAERLLKEQQDKEQEQQQEPNQKPDSVQFDDKGKQGKEGQVSIAEQTSEMWMKNIQVSPADLMARKFALEAQGSKP</sequence>
<feature type="transmembrane region" description="Helical" evidence="3">
    <location>
        <begin position="301"/>
        <end position="317"/>
    </location>
</feature>
<dbReference type="InterPro" id="IPR036465">
    <property type="entry name" value="vWFA_dom_sf"/>
</dbReference>
<evidence type="ECO:0000259" key="4">
    <source>
        <dbReference type="SMART" id="SM00327"/>
    </source>
</evidence>
<dbReference type="InterPro" id="IPR011990">
    <property type="entry name" value="TPR-like_helical_dom_sf"/>
</dbReference>
<dbReference type="Pfam" id="PF13519">
    <property type="entry name" value="VWA_2"/>
    <property type="match status" value="1"/>
</dbReference>
<dbReference type="PANTHER" id="PTHR22550">
    <property type="entry name" value="SPORE GERMINATION PROTEIN"/>
    <property type="match status" value="1"/>
</dbReference>
<feature type="region of interest" description="Disordered" evidence="2">
    <location>
        <begin position="451"/>
        <end position="492"/>
    </location>
</feature>